<feature type="chain" id="PRO_5046287219" evidence="1">
    <location>
        <begin position="21"/>
        <end position="123"/>
    </location>
</feature>
<evidence type="ECO:0000313" key="3">
    <source>
        <dbReference type="Proteomes" id="UP001049518"/>
    </source>
</evidence>
<dbReference type="Pfam" id="PF03995">
    <property type="entry name" value="Inhibitor_I36"/>
    <property type="match status" value="1"/>
</dbReference>
<sequence>MVAAMAATVTSMAIPALAHAAAAPTQAGALASWECPPGSVCLYDDRGGNRRFYAKADGCWFDNIGLQGLGDRAESIRNRTRHKVNLANWNGRAWEHLVSAAPGEMFNLGPSVRNKTDAVHVIC</sequence>
<protein>
    <submittedName>
        <fullName evidence="2">Peptidase inhibitor family I36 protein</fullName>
    </submittedName>
</protein>
<dbReference type="EMBL" id="CP059572">
    <property type="protein sequence ID" value="QXJ26843.1"/>
    <property type="molecule type" value="Genomic_DNA"/>
</dbReference>
<accession>A0ABX8RCV3</accession>
<keyword evidence="3" id="KW-1185">Reference proteome</keyword>
<gene>
    <name evidence="2" type="ORF">AGRA3207_005990</name>
</gene>
<name>A0ABX8RCV3_9ACTN</name>
<reference evidence="2" key="1">
    <citation type="submission" date="2020-07" db="EMBL/GenBank/DDBJ databases">
        <authorList>
            <person name="Tarantini F.S."/>
            <person name="Hong K.W."/>
            <person name="Chan K.G."/>
        </authorList>
    </citation>
    <scope>NUCLEOTIDE SEQUENCE</scope>
    <source>
        <strain evidence="2">32-07</strain>
    </source>
</reference>
<evidence type="ECO:0000256" key="1">
    <source>
        <dbReference type="SAM" id="SignalP"/>
    </source>
</evidence>
<evidence type="ECO:0000313" key="2">
    <source>
        <dbReference type="EMBL" id="QXJ26843.1"/>
    </source>
</evidence>
<organism evidence="2 3">
    <name type="scientific">Actinomadura graeca</name>
    <dbReference type="NCBI Taxonomy" id="2750812"/>
    <lineage>
        <taxon>Bacteria</taxon>
        <taxon>Bacillati</taxon>
        <taxon>Actinomycetota</taxon>
        <taxon>Actinomycetes</taxon>
        <taxon>Streptosporangiales</taxon>
        <taxon>Thermomonosporaceae</taxon>
        <taxon>Actinomadura</taxon>
    </lineage>
</organism>
<proteinExistence type="predicted"/>
<keyword evidence="1" id="KW-0732">Signal</keyword>
<dbReference type="Proteomes" id="UP001049518">
    <property type="component" value="Chromosome"/>
</dbReference>
<feature type="signal peptide" evidence="1">
    <location>
        <begin position="1"/>
        <end position="20"/>
    </location>
</feature>